<dbReference type="Proteomes" id="UP000032309">
    <property type="component" value="Unassembled WGS sequence"/>
</dbReference>
<accession>A0ABQ0JTJ8</accession>
<protein>
    <submittedName>
        <fullName evidence="3">Uncharacterized protein</fullName>
    </submittedName>
</protein>
<proteinExistence type="predicted"/>
<evidence type="ECO:0000256" key="1">
    <source>
        <dbReference type="SAM" id="MobiDB-lite"/>
    </source>
</evidence>
<feature type="transmembrane region" description="Helical" evidence="2">
    <location>
        <begin position="63"/>
        <end position="81"/>
    </location>
</feature>
<keyword evidence="2" id="KW-0812">Transmembrane</keyword>
<feature type="compositionally biased region" description="Pro residues" evidence="1">
    <location>
        <begin position="47"/>
        <end position="56"/>
    </location>
</feature>
<evidence type="ECO:0000313" key="4">
    <source>
        <dbReference type="Proteomes" id="UP000032309"/>
    </source>
</evidence>
<organism evidence="3 4">
    <name type="scientific">Candidatus Brocadia sinica JPN1</name>
    <dbReference type="NCBI Taxonomy" id="1197129"/>
    <lineage>
        <taxon>Bacteria</taxon>
        <taxon>Pseudomonadati</taxon>
        <taxon>Planctomycetota</taxon>
        <taxon>Candidatus Brocadiia</taxon>
        <taxon>Candidatus Brocadiales</taxon>
        <taxon>Candidatus Brocadiaceae</taxon>
        <taxon>Candidatus Brocadia</taxon>
    </lineage>
</organism>
<evidence type="ECO:0000256" key="2">
    <source>
        <dbReference type="SAM" id="Phobius"/>
    </source>
</evidence>
<evidence type="ECO:0000313" key="3">
    <source>
        <dbReference type="EMBL" id="GAN32017.1"/>
    </source>
</evidence>
<keyword evidence="2" id="KW-1133">Transmembrane helix</keyword>
<keyword evidence="2" id="KW-0472">Membrane</keyword>
<reference evidence="4" key="1">
    <citation type="journal article" date="2015" name="Genome Announc.">
        <title>Draft Genome Sequence of an Anaerobic Ammonium-Oxidizing Bacterium, "Candidatus Brocadia sinica".</title>
        <authorList>
            <person name="Oshiki M."/>
            <person name="Shinyako-Hata K."/>
            <person name="Satoh H."/>
            <person name="Okabe S."/>
        </authorList>
    </citation>
    <scope>NUCLEOTIDE SEQUENCE [LARGE SCALE GENOMIC DNA]</scope>
    <source>
        <strain evidence="4">JPN1</strain>
    </source>
</reference>
<sequence>MNSTVKTVFIAFCLLLISNIAYPVFAILAQGTQTNSMSTTQQVQSSPVPPPELPPTPRSKLEIIQYILLPFAIGASIWLLLRLEKMEREERKGDER</sequence>
<keyword evidence="4" id="KW-1185">Reference proteome</keyword>
<gene>
    <name evidence="3" type="ORF">BROSI_A0521</name>
</gene>
<feature type="compositionally biased region" description="Low complexity" evidence="1">
    <location>
        <begin position="36"/>
        <end position="46"/>
    </location>
</feature>
<dbReference type="EMBL" id="BAFN01000001">
    <property type="protein sequence ID" value="GAN32017.1"/>
    <property type="molecule type" value="Genomic_DNA"/>
</dbReference>
<name>A0ABQ0JTJ8_9BACT</name>
<feature type="region of interest" description="Disordered" evidence="1">
    <location>
        <begin position="36"/>
        <end position="56"/>
    </location>
</feature>
<comment type="caution">
    <text evidence="3">The sequence shown here is derived from an EMBL/GenBank/DDBJ whole genome shotgun (WGS) entry which is preliminary data.</text>
</comment>